<accession>A0A0N4UBG2</accession>
<evidence type="ECO:0000313" key="4">
    <source>
        <dbReference type="Proteomes" id="UP000038040"/>
    </source>
</evidence>
<dbReference type="AlphaFoldDB" id="A0A0N4UBG2"/>
<feature type="region of interest" description="Disordered" evidence="2">
    <location>
        <begin position="428"/>
        <end position="455"/>
    </location>
</feature>
<feature type="compositionally biased region" description="Polar residues" evidence="2">
    <location>
        <begin position="528"/>
        <end position="545"/>
    </location>
</feature>
<evidence type="ECO:0000313" key="6">
    <source>
        <dbReference type="WBParaSite" id="DME_0000454001-mRNA-1"/>
    </source>
</evidence>
<dbReference type="EMBL" id="UYYG01001168">
    <property type="protein sequence ID" value="VDN58450.1"/>
    <property type="molecule type" value="Genomic_DNA"/>
</dbReference>
<evidence type="ECO:0000256" key="2">
    <source>
        <dbReference type="SAM" id="MobiDB-lite"/>
    </source>
</evidence>
<keyword evidence="5" id="KW-1185">Reference proteome</keyword>
<dbReference type="Proteomes" id="UP000038040">
    <property type="component" value="Unplaced"/>
</dbReference>
<evidence type="ECO:0000313" key="5">
    <source>
        <dbReference type="Proteomes" id="UP000274756"/>
    </source>
</evidence>
<keyword evidence="1" id="KW-0175">Coiled coil</keyword>
<protein>
    <submittedName>
        <fullName evidence="3 6">Uncharacterized protein</fullName>
    </submittedName>
</protein>
<sequence length="818" mass="91392">MDYSENDDEDDERMTKSAIEGGYYGSRRGFWSEEIAERRRMIRKYRKKRGKSLHYANGSIISEGSIHGNEADEKLSKVDEASRSASPLTNVQPPPPAPTSQRRPSIFQSRQISEASIQEAYPTQTGKEATKDTPQPSIFNEPIRNPPIFGSSNASNPFSLTATTCLNLVPFIPASNSMPYGLGSPIMVSPYATLQLPCKPSAPANTSPNPEGMSDGRDTTALQLSMSLDQSSEHFFSPSVFSNFQYNQHLIRSQLDQAQQTAQVASCQVQLLRDQLTSETTARIEAQSRTHQLLNANRELLEQVQALVLRLQALESRLTGEVHAQANQPSTSKAFISASAAESASSMTQTSPLERTNIMKNETTASGAKLPGPKPVDPSQPYQVGNIENFHFTRFFTKLQTLADLRSGSLPPKSKNIDIVTLNRRRRPIDSDIKTEPESGAEDTTDYSSSDQYEKAPELRKVQKNYTAEFPQLNVFMSNPQVMPNISSFFSTQPPLSSIPSMCEPTTSPSLPENFHQPSIPYQEAMDRQNQSNSTKIEYDQQGNATPLKRPKDKFSGVLMDREFTRMSFNPKFNKDERRREFTEPAMRTLRETLNENFGTTEDIHEKTVERYKSDEEEQVKTQKQLGRSSALNLNLERMNLGKVNPIDSKMRFNEPKISNTQKLSRFQAAPDDVASSSLVTAMYPPMKYSPPIKNKKRLRSLSVDIVEEEPSEMIGNGPISLAYNHVDANKDKPLTSKGNIDTMQALRTAIKRGIIGKPKPLTKDDLDGMRSYSKNIDIQKSKLGDAAILARLTKIPVYKSPADKLEKAGFKYPENTS</sequence>
<gene>
    <name evidence="3" type="ORF">DME_LOCUS8423</name>
</gene>
<feature type="region of interest" description="Disordered" evidence="2">
    <location>
        <begin position="526"/>
        <end position="552"/>
    </location>
</feature>
<proteinExistence type="predicted"/>
<organism evidence="4 6">
    <name type="scientific">Dracunculus medinensis</name>
    <name type="common">Guinea worm</name>
    <dbReference type="NCBI Taxonomy" id="318479"/>
    <lineage>
        <taxon>Eukaryota</taxon>
        <taxon>Metazoa</taxon>
        <taxon>Ecdysozoa</taxon>
        <taxon>Nematoda</taxon>
        <taxon>Chromadorea</taxon>
        <taxon>Rhabditida</taxon>
        <taxon>Spirurina</taxon>
        <taxon>Dracunculoidea</taxon>
        <taxon>Dracunculidae</taxon>
        <taxon>Dracunculus</taxon>
    </lineage>
</organism>
<evidence type="ECO:0000313" key="3">
    <source>
        <dbReference type="EMBL" id="VDN58450.1"/>
    </source>
</evidence>
<feature type="region of interest" description="Disordered" evidence="2">
    <location>
        <begin position="46"/>
        <end position="150"/>
    </location>
</feature>
<dbReference type="OrthoDB" id="10030336at2759"/>
<reference evidence="6" key="1">
    <citation type="submission" date="2017-02" db="UniProtKB">
        <authorList>
            <consortium name="WormBaseParasite"/>
        </authorList>
    </citation>
    <scope>IDENTIFICATION</scope>
</reference>
<reference evidence="3 5" key="2">
    <citation type="submission" date="2018-11" db="EMBL/GenBank/DDBJ databases">
        <authorList>
            <consortium name="Pathogen Informatics"/>
        </authorList>
    </citation>
    <scope>NUCLEOTIDE SEQUENCE [LARGE SCALE GENOMIC DNA]</scope>
</reference>
<evidence type="ECO:0000256" key="1">
    <source>
        <dbReference type="SAM" id="Coils"/>
    </source>
</evidence>
<dbReference type="Proteomes" id="UP000274756">
    <property type="component" value="Unassembled WGS sequence"/>
</dbReference>
<name>A0A0N4UBG2_DRAME</name>
<dbReference type="STRING" id="318479.A0A0N4UBG2"/>
<feature type="coiled-coil region" evidence="1">
    <location>
        <begin position="255"/>
        <end position="317"/>
    </location>
</feature>
<feature type="compositionally biased region" description="Basic and acidic residues" evidence="2">
    <location>
        <begin position="69"/>
        <end position="82"/>
    </location>
</feature>
<dbReference type="WBParaSite" id="DME_0000454001-mRNA-1">
    <property type="protein sequence ID" value="DME_0000454001-mRNA-1"/>
    <property type="gene ID" value="DME_0000454001"/>
</dbReference>
<feature type="compositionally biased region" description="Polar residues" evidence="2">
    <location>
        <begin position="106"/>
        <end position="138"/>
    </location>
</feature>
<feature type="compositionally biased region" description="Basic and acidic residues" evidence="2">
    <location>
        <begin position="428"/>
        <end position="437"/>
    </location>
</feature>